<dbReference type="NCBIfam" id="TIGR03284">
    <property type="entry name" value="thym_sym"/>
    <property type="match status" value="1"/>
</dbReference>
<name>A0A1G2HPV0_9BACT</name>
<dbReference type="GO" id="GO:0006235">
    <property type="term" value="P:dTTP biosynthetic process"/>
    <property type="evidence" value="ECO:0007669"/>
    <property type="project" value="UniProtKB-UniRule"/>
</dbReference>
<keyword evidence="5 6" id="KW-0545">Nucleotide biosynthesis</keyword>
<feature type="binding site" evidence="6">
    <location>
        <position position="179"/>
    </location>
    <ligand>
        <name>(6R)-5,10-methylene-5,6,7,8-tetrahydrofolate</name>
        <dbReference type="ChEBI" id="CHEBI:15636"/>
    </ligand>
</feature>
<keyword evidence="6" id="KW-0963">Cytoplasm</keyword>
<dbReference type="Gene3D" id="3.30.572.10">
    <property type="entry name" value="Thymidylate synthase/dCMP hydroxymethylase domain"/>
    <property type="match status" value="1"/>
</dbReference>
<evidence type="ECO:0000256" key="1">
    <source>
        <dbReference type="ARBA" id="ARBA00004992"/>
    </source>
</evidence>
<comment type="pathway">
    <text evidence="1 6">Pyrimidine metabolism; dTTP biosynthesis.</text>
</comment>
<dbReference type="STRING" id="1802202.A2730_02620"/>
<comment type="subunit">
    <text evidence="6">Homodimer.</text>
</comment>
<gene>
    <name evidence="6" type="primary">thyA</name>
    <name evidence="8" type="ORF">A2730_02620</name>
</gene>
<feature type="binding site" evidence="6">
    <location>
        <begin position="136"/>
        <end position="137"/>
    </location>
    <ligand>
        <name>dUMP</name>
        <dbReference type="ChEBI" id="CHEBI:246422"/>
        <note>ligand shared between dimeric partners</note>
    </ligand>
</feature>
<evidence type="ECO:0000313" key="8">
    <source>
        <dbReference type="EMBL" id="OGZ64564.1"/>
    </source>
</evidence>
<dbReference type="HAMAP" id="MF_00008">
    <property type="entry name" value="Thymidy_synth_bact"/>
    <property type="match status" value="1"/>
</dbReference>
<comment type="caution">
    <text evidence="6">Lacks conserved residue(s) required for the propagation of feature annotation.</text>
</comment>
<feature type="binding site" description="in other chain" evidence="6">
    <location>
        <position position="187"/>
    </location>
    <ligand>
        <name>dUMP</name>
        <dbReference type="ChEBI" id="CHEBI:246422"/>
        <note>ligand shared between dimeric partners</note>
    </ligand>
</feature>
<feature type="domain" description="Thymidylate synthase/dCMP hydroxymethylase" evidence="7">
    <location>
        <begin position="2"/>
        <end position="274"/>
    </location>
</feature>
<dbReference type="Pfam" id="PF00303">
    <property type="entry name" value="Thymidylat_synt"/>
    <property type="match status" value="1"/>
</dbReference>
<feature type="binding site" description="in other chain" evidence="6">
    <location>
        <position position="21"/>
    </location>
    <ligand>
        <name>dUMP</name>
        <dbReference type="ChEBI" id="CHEBI:246422"/>
        <note>ligand shared between dimeric partners</note>
    </ligand>
</feature>
<evidence type="ECO:0000256" key="5">
    <source>
        <dbReference type="ARBA" id="ARBA00022727"/>
    </source>
</evidence>
<evidence type="ECO:0000256" key="2">
    <source>
        <dbReference type="ARBA" id="ARBA00011947"/>
    </source>
</evidence>
<dbReference type="InterPro" id="IPR000398">
    <property type="entry name" value="Thymidylate_synthase"/>
</dbReference>
<dbReference type="GO" id="GO:0006575">
    <property type="term" value="P:modified amino acid metabolic process"/>
    <property type="evidence" value="ECO:0007669"/>
    <property type="project" value="UniProtKB-ARBA"/>
</dbReference>
<feature type="active site" description="Nucleophile" evidence="6">
    <location>
        <position position="156"/>
    </location>
</feature>
<sequence>MKQYLDVLKKIMDEGTDRPDRTGVGSRAVFGVPMRFKMSGGFPAMTTKKLAFEAVKAELLWFLSGSSDVKELQKLGCKIWDGNAYSDYWKPKAKFEGDLGRVYGVQWRSWKSPYNDTPIDQITNVIKKLKENPHDRRIIVSAWNPAEIDMMALPPCHLLFQFFCVNNKLSLMMYQRSCDTFLGVPFNIASYSLLLHMVAQVTGLEANECIIILADAHIYLNHFDQVKEQMAREPFGLPKLWLNPEITDINNFKMEDIKLIDYKYHPSIKAPMAV</sequence>
<dbReference type="FunFam" id="3.30.572.10:FF:000007">
    <property type="entry name" value="thymidylate synthase isoform X2"/>
    <property type="match status" value="1"/>
</dbReference>
<dbReference type="AlphaFoldDB" id="A0A1G2HPV0"/>
<dbReference type="PANTHER" id="PTHR11548">
    <property type="entry name" value="THYMIDYLATE SYNTHASE 1"/>
    <property type="match status" value="1"/>
</dbReference>
<dbReference type="CDD" id="cd00351">
    <property type="entry name" value="TS_Pyrimidine_HMase"/>
    <property type="match status" value="1"/>
</dbReference>
<evidence type="ECO:0000259" key="7">
    <source>
        <dbReference type="Pfam" id="PF00303"/>
    </source>
</evidence>
<dbReference type="PANTHER" id="PTHR11548:SF1">
    <property type="entry name" value="THYMIDYLATE SYNTHASE 1"/>
    <property type="match status" value="1"/>
</dbReference>
<comment type="function">
    <text evidence="6">Catalyzes the reductive methylation of 2'-deoxyuridine-5'-monophosphate (dUMP) to 2'-deoxythymidine-5'-monophosphate (dTMP) while utilizing 5,10-methylenetetrahydrofolate (mTHF) as the methyl donor and reductant in the reaction, yielding dihydrofolate (DHF) as a by-product. This enzymatic reaction provides an intracellular de novo source of dTMP, an essential precursor for DNA biosynthesis.</text>
</comment>
<evidence type="ECO:0000256" key="4">
    <source>
        <dbReference type="ARBA" id="ARBA00022679"/>
    </source>
</evidence>
<dbReference type="NCBIfam" id="NF002497">
    <property type="entry name" value="PRK01827.1-3"/>
    <property type="match status" value="1"/>
</dbReference>
<comment type="similarity">
    <text evidence="6">Belongs to the thymidylate synthase family. Bacterial-type ThyA subfamily.</text>
</comment>
<protein>
    <recommendedName>
        <fullName evidence="2 6">Thymidylate synthase</fullName>
        <shortName evidence="6">TS</shortName>
        <shortName evidence="6">TSase</shortName>
        <ecNumber evidence="2 6">2.1.1.45</ecNumber>
    </recommendedName>
</protein>
<accession>A0A1G2HPV0</accession>
<dbReference type="EMBL" id="MHOO01000004">
    <property type="protein sequence ID" value="OGZ64564.1"/>
    <property type="molecule type" value="Genomic_DNA"/>
</dbReference>
<dbReference type="UniPathway" id="UPA00575"/>
<dbReference type="SUPFAM" id="SSF55831">
    <property type="entry name" value="Thymidylate synthase/dCMP hydroxymethylase"/>
    <property type="match status" value="1"/>
</dbReference>
<dbReference type="InterPro" id="IPR045097">
    <property type="entry name" value="Thymidate_synth/dCMP_Mease"/>
</dbReference>
<comment type="subcellular location">
    <subcellularLocation>
        <location evidence="6">Cytoplasm</location>
    </subcellularLocation>
</comment>
<evidence type="ECO:0000256" key="3">
    <source>
        <dbReference type="ARBA" id="ARBA00022603"/>
    </source>
</evidence>
<dbReference type="PRINTS" id="PR00108">
    <property type="entry name" value="THYMDSNTHASE"/>
</dbReference>
<dbReference type="GO" id="GO:0032259">
    <property type="term" value="P:methylation"/>
    <property type="evidence" value="ECO:0007669"/>
    <property type="project" value="UniProtKB-KW"/>
</dbReference>
<comment type="catalytic activity">
    <reaction evidence="6">
        <text>dUMP + (6R)-5,10-methylene-5,6,7,8-tetrahydrofolate = 7,8-dihydrofolate + dTMP</text>
        <dbReference type="Rhea" id="RHEA:12104"/>
        <dbReference type="ChEBI" id="CHEBI:15636"/>
        <dbReference type="ChEBI" id="CHEBI:57451"/>
        <dbReference type="ChEBI" id="CHEBI:63528"/>
        <dbReference type="ChEBI" id="CHEBI:246422"/>
        <dbReference type="EC" id="2.1.1.45"/>
    </reaction>
</comment>
<dbReference type="Proteomes" id="UP000176855">
    <property type="component" value="Unassembled WGS sequence"/>
</dbReference>
<keyword evidence="4 6" id="KW-0808">Transferase</keyword>
<feature type="binding site" description="in other chain" evidence="6">
    <location>
        <begin position="176"/>
        <end position="179"/>
    </location>
    <ligand>
        <name>dUMP</name>
        <dbReference type="ChEBI" id="CHEBI:246422"/>
        <note>ligand shared between dimeric partners</note>
    </ligand>
</feature>
<dbReference type="EC" id="2.1.1.45" evidence="2 6"/>
<feature type="binding site" description="in other chain" evidence="6">
    <location>
        <begin position="217"/>
        <end position="219"/>
    </location>
    <ligand>
        <name>dUMP</name>
        <dbReference type="ChEBI" id="CHEBI:246422"/>
        <note>ligand shared between dimeric partners</note>
    </ligand>
</feature>
<comment type="caution">
    <text evidence="8">The sequence shown here is derived from an EMBL/GenBank/DDBJ whole genome shotgun (WGS) entry which is preliminary data.</text>
</comment>
<dbReference type="GO" id="GO:0005829">
    <property type="term" value="C:cytosol"/>
    <property type="evidence" value="ECO:0007669"/>
    <property type="project" value="TreeGrafter"/>
</dbReference>
<evidence type="ECO:0000313" key="9">
    <source>
        <dbReference type="Proteomes" id="UP000176855"/>
    </source>
</evidence>
<dbReference type="GO" id="GO:0004799">
    <property type="term" value="F:thymidylate synthase activity"/>
    <property type="evidence" value="ECO:0007669"/>
    <property type="project" value="UniProtKB-UniRule"/>
</dbReference>
<evidence type="ECO:0000256" key="6">
    <source>
        <dbReference type="HAMAP-Rule" id="MF_00008"/>
    </source>
</evidence>
<dbReference type="InterPro" id="IPR023451">
    <property type="entry name" value="Thymidate_synth/dCMP_Mease_dom"/>
</dbReference>
<proteinExistence type="inferred from homology"/>
<reference evidence="8 9" key="1">
    <citation type="journal article" date="2016" name="Nat. Commun.">
        <title>Thousands of microbial genomes shed light on interconnected biogeochemical processes in an aquifer system.</title>
        <authorList>
            <person name="Anantharaman K."/>
            <person name="Brown C.T."/>
            <person name="Hug L.A."/>
            <person name="Sharon I."/>
            <person name="Castelle C.J."/>
            <person name="Probst A.J."/>
            <person name="Thomas B.C."/>
            <person name="Singh A."/>
            <person name="Wilkins M.J."/>
            <person name="Karaoz U."/>
            <person name="Brodie E.L."/>
            <person name="Williams K.H."/>
            <person name="Hubbard S.S."/>
            <person name="Banfield J.F."/>
        </authorList>
    </citation>
    <scope>NUCLEOTIDE SEQUENCE [LARGE SCALE GENOMIC DNA]</scope>
</reference>
<dbReference type="GO" id="GO:0006231">
    <property type="term" value="P:dTMP biosynthetic process"/>
    <property type="evidence" value="ECO:0007669"/>
    <property type="project" value="UniProtKB-UniRule"/>
</dbReference>
<dbReference type="InterPro" id="IPR036926">
    <property type="entry name" value="Thymidate_synth/dCMP_Mease_sf"/>
</dbReference>
<feature type="binding site" evidence="6">
    <location>
        <position position="273"/>
    </location>
    <ligand>
        <name>(6R)-5,10-methylene-5,6,7,8-tetrahydrofolate</name>
        <dbReference type="ChEBI" id="CHEBI:15636"/>
    </ligand>
</feature>
<organism evidence="8 9">
    <name type="scientific">Candidatus Staskawiczbacteria bacterium RIFCSPHIGHO2_01_FULL_39_25</name>
    <dbReference type="NCBI Taxonomy" id="1802202"/>
    <lineage>
        <taxon>Bacteria</taxon>
        <taxon>Candidatus Staskawicziibacteriota</taxon>
    </lineage>
</organism>
<keyword evidence="3 6" id="KW-0489">Methyltransferase</keyword>